<evidence type="ECO:0008006" key="4">
    <source>
        <dbReference type="Google" id="ProtNLM"/>
    </source>
</evidence>
<name>A0A558CUG6_9GAMM</name>
<proteinExistence type="predicted"/>
<feature type="region of interest" description="Disordered" evidence="1">
    <location>
        <begin position="29"/>
        <end position="51"/>
    </location>
</feature>
<dbReference type="EMBL" id="VMRY01000070">
    <property type="protein sequence ID" value="TVT52409.1"/>
    <property type="molecule type" value="Genomic_DNA"/>
</dbReference>
<comment type="caution">
    <text evidence="2">The sequence shown here is derived from an EMBL/GenBank/DDBJ whole genome shotgun (WGS) entry which is preliminary data.</text>
</comment>
<dbReference type="AlphaFoldDB" id="A0A558CUG6"/>
<reference evidence="2 3" key="1">
    <citation type="submission" date="2019-07" db="EMBL/GenBank/DDBJ databases">
        <title>The pathways for chlorine oxyanion respiration interact through the shared metabolite chlorate.</title>
        <authorList>
            <person name="Barnum T.P."/>
            <person name="Cheng Y."/>
            <person name="Hill K.A."/>
            <person name="Lucas L.N."/>
            <person name="Carlson H.K."/>
            <person name="Coates J.D."/>
        </authorList>
    </citation>
    <scope>NUCLEOTIDE SEQUENCE [LARGE SCALE GENOMIC DNA]</scope>
    <source>
        <strain evidence="2">BK-3</strain>
    </source>
</reference>
<evidence type="ECO:0000313" key="2">
    <source>
        <dbReference type="EMBL" id="TVT52409.1"/>
    </source>
</evidence>
<evidence type="ECO:0000313" key="3">
    <source>
        <dbReference type="Proteomes" id="UP000317355"/>
    </source>
</evidence>
<accession>A0A558CUG6</accession>
<organism evidence="2 3">
    <name type="scientific">Sedimenticola thiotaurini</name>
    <dbReference type="NCBI Taxonomy" id="1543721"/>
    <lineage>
        <taxon>Bacteria</taxon>
        <taxon>Pseudomonadati</taxon>
        <taxon>Pseudomonadota</taxon>
        <taxon>Gammaproteobacteria</taxon>
        <taxon>Chromatiales</taxon>
        <taxon>Sedimenticolaceae</taxon>
        <taxon>Sedimenticola</taxon>
    </lineage>
</organism>
<gene>
    <name evidence="2" type="ORF">FHK82_13690</name>
</gene>
<protein>
    <recommendedName>
        <fullName evidence="4">PepSY domain-containing protein</fullName>
    </recommendedName>
</protein>
<dbReference type="Proteomes" id="UP000317355">
    <property type="component" value="Unassembled WGS sequence"/>
</dbReference>
<sequence>MVLTLQRQLIVGLLLSGLLVSLPVAAQRYRSPEGQPYSQNGRSTPRGVDLDSTVERIRRETGGRVLHAETMENDGHQEHRVRIITDHGKVRRYRIDAGSGRSLSPRD</sequence>
<evidence type="ECO:0000256" key="1">
    <source>
        <dbReference type="SAM" id="MobiDB-lite"/>
    </source>
</evidence>